<proteinExistence type="predicted"/>
<dbReference type="InterPro" id="IPR004805">
    <property type="entry name" value="DnaE2/DnaE/PolC"/>
</dbReference>
<sequence length="108" mass="11878">ELAKRPRIGVIKKETRNGIPIVTAGMVENVHEILTKKGDRMGFVAIGDGMDSIELVAFPEVYKTHHHLFVVGSCVAVQGKLSMRNEEPTVVIDRIKALGASSKEEPRE</sequence>
<comment type="caution">
    <text evidence="2">The sequence shown here is derived from an EMBL/GenBank/DDBJ whole genome shotgun (WGS) entry which is preliminary data.</text>
</comment>
<dbReference type="AlphaFoldDB" id="D9PF90"/>
<dbReference type="CDD" id="cd04485">
    <property type="entry name" value="DnaE_OBF"/>
    <property type="match status" value="1"/>
</dbReference>
<reference evidence="2" key="2">
    <citation type="journal article" date="2011" name="Microb. Ecol.">
        <title>Taxonomic and Functional Metagenomic Profiling of the Microbial Community in the Anoxic Sediment of a Sub-saline Shallow Lake (Laguna de Carrizo, Central Spain).</title>
        <authorList>
            <person name="Ferrer M."/>
            <person name="Guazzaroni M.E."/>
            <person name="Richter M."/>
            <person name="Garcia-Salamanca A."/>
            <person name="Yarza P."/>
            <person name="Suarez-Suarez A."/>
            <person name="Solano J."/>
            <person name="Alcaide M."/>
            <person name="van Dillewijn P."/>
            <person name="Molina-Henares M.A."/>
            <person name="Lopez-Cortes N."/>
            <person name="Al-Ramahi Y."/>
            <person name="Guerrero C."/>
            <person name="Acosta A."/>
            <person name="de Eugenio L.I."/>
            <person name="Martinez V."/>
            <person name="Marques S."/>
            <person name="Rojo F."/>
            <person name="Santero E."/>
            <person name="Genilloud O."/>
            <person name="Perez-Perez J."/>
            <person name="Rossello-Mora R."/>
            <person name="Ramos J.L."/>
        </authorList>
    </citation>
    <scope>NUCLEOTIDE SEQUENCE</scope>
</reference>
<organism evidence="2">
    <name type="scientific">sediment metagenome</name>
    <dbReference type="NCBI Taxonomy" id="749907"/>
    <lineage>
        <taxon>unclassified sequences</taxon>
        <taxon>metagenomes</taxon>
        <taxon>ecological metagenomes</taxon>
    </lineage>
</organism>
<dbReference type="PANTHER" id="PTHR32294">
    <property type="entry name" value="DNA POLYMERASE III SUBUNIT ALPHA"/>
    <property type="match status" value="1"/>
</dbReference>
<feature type="domain" description="OB" evidence="1">
    <location>
        <begin position="23"/>
        <end position="97"/>
    </location>
</feature>
<dbReference type="Pfam" id="PF01336">
    <property type="entry name" value="tRNA_anti-codon"/>
    <property type="match status" value="1"/>
</dbReference>
<dbReference type="GO" id="GO:0008408">
    <property type="term" value="F:3'-5' exonuclease activity"/>
    <property type="evidence" value="ECO:0007669"/>
    <property type="project" value="InterPro"/>
</dbReference>
<reference evidence="2" key="1">
    <citation type="submission" date="2010-07" db="EMBL/GenBank/DDBJ databases">
        <authorList>
            <consortium name="CONSOLIDER consortium CSD2007-00005"/>
            <person name="Guazzaroni M.-E."/>
            <person name="Richter M."/>
            <person name="Garcia-Salamanca A."/>
            <person name="Yarza P."/>
            <person name="Ferrer M."/>
        </authorList>
    </citation>
    <scope>NUCLEOTIDE SEQUENCE</scope>
</reference>
<accession>D9PF90</accession>
<gene>
    <name evidence="2" type="primary">dnaE</name>
    <name evidence="2" type="ORF">LDC_0169</name>
</gene>
<dbReference type="EC" id="2.7.7.7" evidence="2"/>
<dbReference type="EMBL" id="ADZX01000029">
    <property type="protein sequence ID" value="EFK97774.1"/>
    <property type="molecule type" value="Genomic_DNA"/>
</dbReference>
<keyword evidence="2" id="KW-0548">Nucleotidyltransferase</keyword>
<keyword evidence="2" id="KW-0808">Transferase</keyword>
<evidence type="ECO:0000313" key="2">
    <source>
        <dbReference type="EMBL" id="EFK97774.1"/>
    </source>
</evidence>
<name>D9PF90_9ZZZZ</name>
<dbReference type="InterPro" id="IPR004365">
    <property type="entry name" value="NA-bd_OB_tRNA"/>
</dbReference>
<evidence type="ECO:0000259" key="1">
    <source>
        <dbReference type="Pfam" id="PF01336"/>
    </source>
</evidence>
<dbReference type="GO" id="GO:0006260">
    <property type="term" value="P:DNA replication"/>
    <property type="evidence" value="ECO:0007669"/>
    <property type="project" value="InterPro"/>
</dbReference>
<protein>
    <submittedName>
        <fullName evidence="2">DNA polymerase III subunit alpha</fullName>
        <ecNumber evidence="2">2.7.7.7</ecNumber>
    </submittedName>
</protein>
<feature type="non-terminal residue" evidence="2">
    <location>
        <position position="1"/>
    </location>
</feature>
<dbReference type="GO" id="GO:0003676">
    <property type="term" value="F:nucleic acid binding"/>
    <property type="evidence" value="ECO:0007669"/>
    <property type="project" value="InterPro"/>
</dbReference>
<dbReference type="GO" id="GO:0003887">
    <property type="term" value="F:DNA-directed DNA polymerase activity"/>
    <property type="evidence" value="ECO:0007669"/>
    <property type="project" value="UniProtKB-EC"/>
</dbReference>